<accession>A0AC34QJX8</accession>
<dbReference type="WBParaSite" id="JU765_v2.g16985.t1">
    <property type="protein sequence ID" value="JU765_v2.g16985.t1"/>
    <property type="gene ID" value="JU765_v2.g16985"/>
</dbReference>
<protein>
    <submittedName>
        <fullName evidence="2">Macrophage migration inhibitory factor</fullName>
    </submittedName>
</protein>
<organism evidence="1 2">
    <name type="scientific">Panagrolaimus sp. JU765</name>
    <dbReference type="NCBI Taxonomy" id="591449"/>
    <lineage>
        <taxon>Eukaryota</taxon>
        <taxon>Metazoa</taxon>
        <taxon>Ecdysozoa</taxon>
        <taxon>Nematoda</taxon>
        <taxon>Chromadorea</taxon>
        <taxon>Rhabditida</taxon>
        <taxon>Tylenchina</taxon>
        <taxon>Panagrolaimomorpha</taxon>
        <taxon>Panagrolaimoidea</taxon>
        <taxon>Panagrolaimidae</taxon>
        <taxon>Panagrolaimus</taxon>
    </lineage>
</organism>
<proteinExistence type="predicted"/>
<evidence type="ECO:0000313" key="1">
    <source>
        <dbReference type="Proteomes" id="UP000887576"/>
    </source>
</evidence>
<sequence length="120" mass="13094">MPIVTLSTDLILPKEFDQRFVEFLGKVLNKPAGNIFVHINDNQRVSLGGVLNGQSTVIIEIKAIGVLNPTANADYSKQINDYLSTELDIPAGRSIVHFIDLNPGFVGKAGTTMEQLLSKK</sequence>
<reference evidence="2" key="1">
    <citation type="submission" date="2022-11" db="UniProtKB">
        <authorList>
            <consortium name="WormBaseParasite"/>
        </authorList>
    </citation>
    <scope>IDENTIFICATION</scope>
</reference>
<dbReference type="Proteomes" id="UP000887576">
    <property type="component" value="Unplaced"/>
</dbReference>
<name>A0AC34QJX8_9BILA</name>
<evidence type="ECO:0000313" key="2">
    <source>
        <dbReference type="WBParaSite" id="JU765_v2.g16985.t1"/>
    </source>
</evidence>